<comment type="caution">
    <text evidence="7">The sequence shown here is derived from an EMBL/GenBank/DDBJ whole genome shotgun (WGS) entry which is preliminary data.</text>
</comment>
<evidence type="ECO:0000256" key="3">
    <source>
        <dbReference type="ARBA" id="ARBA00022676"/>
    </source>
</evidence>
<evidence type="ECO:0000313" key="7">
    <source>
        <dbReference type="EMBL" id="PIR25425.1"/>
    </source>
</evidence>
<keyword evidence="3" id="KW-0328">Glycosyltransferase</keyword>
<keyword evidence="4" id="KW-0808">Transferase</keyword>
<dbReference type="PANTHER" id="PTHR43646:SF2">
    <property type="entry name" value="GLYCOSYLTRANSFERASE 2-LIKE DOMAIN-CONTAINING PROTEIN"/>
    <property type="match status" value="1"/>
</dbReference>
<dbReference type="GO" id="GO:0005886">
    <property type="term" value="C:plasma membrane"/>
    <property type="evidence" value="ECO:0007669"/>
    <property type="project" value="UniProtKB-SubCell"/>
</dbReference>
<proteinExistence type="predicted"/>
<protein>
    <recommendedName>
        <fullName evidence="6">Glycosyltransferase 2-like domain-containing protein</fullName>
    </recommendedName>
</protein>
<name>A0A2H0PVX5_9BACT</name>
<keyword evidence="5" id="KW-0472">Membrane</keyword>
<evidence type="ECO:0000313" key="8">
    <source>
        <dbReference type="Proteomes" id="UP000236846"/>
    </source>
</evidence>
<dbReference type="AlphaFoldDB" id="A0A2H0PVX5"/>
<dbReference type="PANTHER" id="PTHR43646">
    <property type="entry name" value="GLYCOSYLTRANSFERASE"/>
    <property type="match status" value="1"/>
</dbReference>
<evidence type="ECO:0000256" key="2">
    <source>
        <dbReference type="ARBA" id="ARBA00022475"/>
    </source>
</evidence>
<organism evidence="7 8">
    <name type="scientific">Candidatus Brennerbacteria bacterium CG11_big_fil_rev_8_21_14_0_20_43_10</name>
    <dbReference type="NCBI Taxonomy" id="1974523"/>
    <lineage>
        <taxon>Bacteria</taxon>
        <taxon>Candidatus Brenneribacteriota</taxon>
    </lineage>
</organism>
<keyword evidence="2" id="KW-1003">Cell membrane</keyword>
<accession>A0A2H0PVX5</accession>
<dbReference type="Pfam" id="PF00535">
    <property type="entry name" value="Glycos_transf_2"/>
    <property type="match status" value="1"/>
</dbReference>
<dbReference type="Proteomes" id="UP000236846">
    <property type="component" value="Unassembled WGS sequence"/>
</dbReference>
<evidence type="ECO:0000256" key="1">
    <source>
        <dbReference type="ARBA" id="ARBA00004236"/>
    </source>
</evidence>
<evidence type="ECO:0000259" key="6">
    <source>
        <dbReference type="Pfam" id="PF00535"/>
    </source>
</evidence>
<dbReference type="SUPFAM" id="SSF53448">
    <property type="entry name" value="Nucleotide-diphospho-sugar transferases"/>
    <property type="match status" value="1"/>
</dbReference>
<reference evidence="7 8" key="1">
    <citation type="submission" date="2017-09" db="EMBL/GenBank/DDBJ databases">
        <title>Depth-based differentiation of microbial function through sediment-hosted aquifers and enrichment of novel symbionts in the deep terrestrial subsurface.</title>
        <authorList>
            <person name="Probst A.J."/>
            <person name="Ladd B."/>
            <person name="Jarett J.K."/>
            <person name="Geller-Mcgrath D.E."/>
            <person name="Sieber C.M."/>
            <person name="Emerson J.B."/>
            <person name="Anantharaman K."/>
            <person name="Thomas B.C."/>
            <person name="Malmstrom R."/>
            <person name="Stieglmeier M."/>
            <person name="Klingl A."/>
            <person name="Woyke T."/>
            <person name="Ryan C.M."/>
            <person name="Banfield J.F."/>
        </authorList>
    </citation>
    <scope>NUCLEOTIDE SEQUENCE [LARGE SCALE GENOMIC DNA]</scope>
    <source>
        <strain evidence="7">CG11_big_fil_rev_8_21_14_0_20_43_10</strain>
    </source>
</reference>
<evidence type="ECO:0000256" key="4">
    <source>
        <dbReference type="ARBA" id="ARBA00022679"/>
    </source>
</evidence>
<comment type="subcellular location">
    <subcellularLocation>
        <location evidence="1">Cell membrane</location>
    </subcellularLocation>
</comment>
<dbReference type="GO" id="GO:0016757">
    <property type="term" value="F:glycosyltransferase activity"/>
    <property type="evidence" value="ECO:0007669"/>
    <property type="project" value="UniProtKB-KW"/>
</dbReference>
<dbReference type="InterPro" id="IPR001173">
    <property type="entry name" value="Glyco_trans_2-like"/>
</dbReference>
<dbReference type="Gene3D" id="3.90.550.10">
    <property type="entry name" value="Spore Coat Polysaccharide Biosynthesis Protein SpsA, Chain A"/>
    <property type="match status" value="1"/>
</dbReference>
<dbReference type="EMBL" id="PCXE01000057">
    <property type="protein sequence ID" value="PIR25425.1"/>
    <property type="molecule type" value="Genomic_DNA"/>
</dbReference>
<gene>
    <name evidence="7" type="ORF">COV41_02870</name>
</gene>
<feature type="domain" description="Glycosyltransferase 2-like" evidence="6">
    <location>
        <begin position="5"/>
        <end position="100"/>
    </location>
</feature>
<dbReference type="InterPro" id="IPR029044">
    <property type="entry name" value="Nucleotide-diphossugar_trans"/>
</dbReference>
<evidence type="ECO:0000256" key="5">
    <source>
        <dbReference type="ARBA" id="ARBA00023136"/>
    </source>
</evidence>
<sequence length="231" mass="26204">MIRFSVIVPAYNEEKHIANCLDALVRQDFPRDQYEIIMVNNNSTDSTKEIASRYARVRVIEELKQGCVHALIRGCKEATGELFAFTDADTAAPVDWLSKYDRAYRDSGVMFAGGPAYLRPKLWCTPFLEQVSYWGGRISKLASGFNISIRKTAYEAIGGFNPKINFDADVYLRLQAKKTGRAVFLKDNWVVTSSRRYQTIRTIGYLTKSLVNIVALILVGKTVFYDFGNIR</sequence>